<dbReference type="GO" id="GO:0047238">
    <property type="term" value="F:glucuronosyl-N-acetylgalactosaminyl-proteoglycan 4-beta-N-acetylgalactosaminyltransferase activity"/>
    <property type="evidence" value="ECO:0007669"/>
    <property type="project" value="TreeGrafter"/>
</dbReference>
<gene>
    <name evidence="15" type="primary">csgalnact1b</name>
</gene>
<dbReference type="KEGG" id="char:105889462"/>
<comment type="subcellular location">
    <subcellularLocation>
        <location evidence="1 13">Golgi apparatus</location>
        <location evidence="1 13">Golgi stack membrane</location>
        <topology evidence="1 13">Single-pass type II membrane protein</topology>
    </subcellularLocation>
</comment>
<evidence type="ECO:0000256" key="11">
    <source>
        <dbReference type="ARBA" id="ARBA00023180"/>
    </source>
</evidence>
<keyword evidence="8 13" id="KW-0333">Golgi apparatus</keyword>
<evidence type="ECO:0000256" key="2">
    <source>
        <dbReference type="ARBA" id="ARBA00009239"/>
    </source>
</evidence>
<proteinExistence type="inferred from homology"/>
<dbReference type="OrthoDB" id="431432at2759"/>
<evidence type="ECO:0000313" key="14">
    <source>
        <dbReference type="Proteomes" id="UP000515152"/>
    </source>
</evidence>
<dbReference type="GO" id="GO:0046872">
    <property type="term" value="F:metal ion binding"/>
    <property type="evidence" value="ECO:0007669"/>
    <property type="project" value="UniProtKB-KW"/>
</dbReference>
<dbReference type="Proteomes" id="UP000515152">
    <property type="component" value="Chromosome 7"/>
</dbReference>
<keyword evidence="5" id="KW-0479">Metal-binding</keyword>
<dbReference type="PANTHER" id="PTHR12369">
    <property type="entry name" value="CHONDROITIN SYNTHASE"/>
    <property type="match status" value="1"/>
</dbReference>
<sequence length="523" mass="60268">MLQRWFLATVTRRGLLLVITCCGLVLLHLISCSLNAPYPVRRPSSWANSPASEPEYQASLQELEERYQHYVSSLTKQISQLKEALALRSTQLRESLGHPAGEFLQGMEGNTLRGQIHLEEFLQSQLNRAEVHAGTKVPSEYALLPFESFTLHKVYQLEMGLSRFPVERPLRKDRREELIGTLEKALHMLNAPRDSDDPHLRKVYSPSDFIEGLYRTERDHGTLYELTFKGDGPEDFRRLVFFRPFAPLMRLGNEQVDASGVLVNVIVPLAKMADKFKRFMVNFRDVCIRQDGKIHLTVVYFGKEQLEEVRKILEMTARETGFKNSTLIQLNEDFSRGRGLDVGARAWKNGNVLMFFCDIDVVFTAEFLNSCRLNAEPGKKVFYPVVFSQYNPVYVYGHHAAAPPTEPVIKKDTGFWRDLGFGMTCQYRSDFINIGGFDASVRGWEVEDLHLYRKYLHSELRVVRATTRSLLHLWHSSACSDHLPERTYRLCQQRRATSEASHSQLGRLFFHKQIEEHQRLHGS</sequence>
<comment type="similarity">
    <text evidence="2 13">Belongs to the chondroitin N-acetylgalactosaminyltransferase family.</text>
</comment>
<dbReference type="EC" id="2.4.1.-" evidence="13"/>
<evidence type="ECO:0000256" key="5">
    <source>
        <dbReference type="ARBA" id="ARBA00022723"/>
    </source>
</evidence>
<dbReference type="RefSeq" id="XP_012670791.2">
    <property type="nucleotide sequence ID" value="XM_012815337.3"/>
</dbReference>
<dbReference type="GO" id="GO:0050650">
    <property type="term" value="P:chondroitin sulfate proteoglycan biosynthetic process"/>
    <property type="evidence" value="ECO:0007669"/>
    <property type="project" value="UniProtKB-ARBA"/>
</dbReference>
<keyword evidence="11" id="KW-0325">Glycoprotein</keyword>
<keyword evidence="9" id="KW-0175">Coiled coil</keyword>
<accession>A0A6P3VGB9</accession>
<evidence type="ECO:0000256" key="1">
    <source>
        <dbReference type="ARBA" id="ARBA00004447"/>
    </source>
</evidence>
<name>A0A6P3VGB9_CLUHA</name>
<evidence type="ECO:0000256" key="7">
    <source>
        <dbReference type="ARBA" id="ARBA00022989"/>
    </source>
</evidence>
<dbReference type="SUPFAM" id="SSF53448">
    <property type="entry name" value="Nucleotide-diphospho-sugar transferases"/>
    <property type="match status" value="1"/>
</dbReference>
<dbReference type="Gene3D" id="3.90.550.10">
    <property type="entry name" value="Spore Coat Polysaccharide Biosynthesis Protein SpsA, Chain A"/>
    <property type="match status" value="1"/>
</dbReference>
<evidence type="ECO:0000256" key="12">
    <source>
        <dbReference type="ARBA" id="ARBA00052383"/>
    </source>
</evidence>
<protein>
    <recommendedName>
        <fullName evidence="13">Hexosyltransferase</fullName>
        <ecNumber evidence="13">2.4.1.-</ecNumber>
    </recommendedName>
</protein>
<organism evidence="14 15">
    <name type="scientific">Clupea harengus</name>
    <name type="common">Atlantic herring</name>
    <dbReference type="NCBI Taxonomy" id="7950"/>
    <lineage>
        <taxon>Eukaryota</taxon>
        <taxon>Metazoa</taxon>
        <taxon>Chordata</taxon>
        <taxon>Craniata</taxon>
        <taxon>Vertebrata</taxon>
        <taxon>Euteleostomi</taxon>
        <taxon>Actinopterygii</taxon>
        <taxon>Neopterygii</taxon>
        <taxon>Teleostei</taxon>
        <taxon>Clupei</taxon>
        <taxon>Clupeiformes</taxon>
        <taxon>Clupeoidei</taxon>
        <taxon>Clupeidae</taxon>
        <taxon>Clupea</taxon>
    </lineage>
</organism>
<evidence type="ECO:0000256" key="9">
    <source>
        <dbReference type="ARBA" id="ARBA00023054"/>
    </source>
</evidence>
<dbReference type="InterPro" id="IPR029044">
    <property type="entry name" value="Nucleotide-diphossugar_trans"/>
</dbReference>
<dbReference type="PANTHER" id="PTHR12369:SF19">
    <property type="entry name" value="CHONDROITIN SULFATE N-ACETYLGALACTOSAMINYLTRANSFERASE 1"/>
    <property type="match status" value="1"/>
</dbReference>
<keyword evidence="3 13" id="KW-0808">Transferase</keyword>
<keyword evidence="14" id="KW-1185">Reference proteome</keyword>
<comment type="catalytic activity">
    <reaction evidence="12">
        <text>3-O-(beta-D-GlcA-(1-&gt;3)-beta-D-Gal-(1-&gt;3)-beta-D-Gal-(1-&gt;4)-beta-D-Xyl)-L-seryl-[protein] + UDP-N-acetyl-alpha-D-galactosamine = 3-O-(beta-D-GalNAc-(1-&gt;4)-beta-D-GlcA-(1-&gt;3)-beta-D-Gal-(1-&gt;3)-beta-D-Gal-(1-&gt;4)-beta-D-Xyl)-L-seryl-[protein] + UDP + H(+)</text>
        <dbReference type="Rhea" id="RHEA:23464"/>
        <dbReference type="Rhea" id="RHEA-COMP:12573"/>
        <dbReference type="Rhea" id="RHEA-COMP:12575"/>
        <dbReference type="ChEBI" id="CHEBI:15378"/>
        <dbReference type="ChEBI" id="CHEBI:58223"/>
        <dbReference type="ChEBI" id="CHEBI:67138"/>
        <dbReference type="ChEBI" id="CHEBI:132093"/>
        <dbReference type="ChEBI" id="CHEBI:132105"/>
        <dbReference type="EC" id="2.4.1.174"/>
    </reaction>
</comment>
<dbReference type="GO" id="GO:0032580">
    <property type="term" value="C:Golgi cisterna membrane"/>
    <property type="evidence" value="ECO:0007669"/>
    <property type="project" value="UniProtKB-SubCell"/>
</dbReference>
<keyword evidence="6 13" id="KW-0735">Signal-anchor</keyword>
<dbReference type="GO" id="GO:0047237">
    <property type="term" value="F:glucuronylgalactosylproteoglycan 4-beta-N-acetylgalactosaminyltransferase activity"/>
    <property type="evidence" value="ECO:0007669"/>
    <property type="project" value="UniProtKB-EC"/>
</dbReference>
<dbReference type="AlphaFoldDB" id="A0A6P3VGB9"/>
<dbReference type="Pfam" id="PF05679">
    <property type="entry name" value="CHGN"/>
    <property type="match status" value="1"/>
</dbReference>
<evidence type="ECO:0000256" key="4">
    <source>
        <dbReference type="ARBA" id="ARBA00022692"/>
    </source>
</evidence>
<dbReference type="InterPro" id="IPR051227">
    <property type="entry name" value="CS_glycosyltransferase"/>
</dbReference>
<evidence type="ECO:0000256" key="13">
    <source>
        <dbReference type="RuleBase" id="RU364016"/>
    </source>
</evidence>
<evidence type="ECO:0000256" key="3">
    <source>
        <dbReference type="ARBA" id="ARBA00022679"/>
    </source>
</evidence>
<evidence type="ECO:0000313" key="15">
    <source>
        <dbReference type="RefSeq" id="XP_012670791.2"/>
    </source>
</evidence>
<keyword evidence="7" id="KW-1133">Transmembrane helix</keyword>
<dbReference type="InterPro" id="IPR008428">
    <property type="entry name" value="Chond_GalNAc"/>
</dbReference>
<evidence type="ECO:0000256" key="6">
    <source>
        <dbReference type="ARBA" id="ARBA00022968"/>
    </source>
</evidence>
<dbReference type="GeneID" id="105889462"/>
<dbReference type="CTD" id="101886904"/>
<evidence type="ECO:0000256" key="10">
    <source>
        <dbReference type="ARBA" id="ARBA00023136"/>
    </source>
</evidence>
<dbReference type="FunFam" id="3.90.550.10:FF:000059">
    <property type="entry name" value="Hexosyltransferase"/>
    <property type="match status" value="1"/>
</dbReference>
<keyword evidence="10" id="KW-0472">Membrane</keyword>
<keyword evidence="4" id="KW-0812">Transmembrane</keyword>
<reference evidence="15" key="1">
    <citation type="submission" date="2025-08" db="UniProtKB">
        <authorList>
            <consortium name="RefSeq"/>
        </authorList>
    </citation>
    <scope>IDENTIFICATION</scope>
</reference>
<evidence type="ECO:0000256" key="8">
    <source>
        <dbReference type="ARBA" id="ARBA00023034"/>
    </source>
</evidence>